<dbReference type="InterPro" id="IPR010657">
    <property type="entry name" value="ImpA_N"/>
</dbReference>
<dbReference type="InterPro" id="IPR017740">
    <property type="entry name" value="TssA-like"/>
</dbReference>
<reference evidence="2 3" key="1">
    <citation type="submission" date="2022-08" db="EMBL/GenBank/DDBJ databases">
        <title>Reclassification of Massilia species as members of the genera Telluria, Duganella, Pseudoduganella, Mokoshia gen. nov. and Zemynaea gen. nov. using orthogonal and non-orthogonal genome-based approaches.</title>
        <authorList>
            <person name="Bowman J.P."/>
        </authorList>
    </citation>
    <scope>NUCLEOTIDE SEQUENCE [LARGE SCALE GENOMIC DNA]</scope>
    <source>
        <strain evidence="2 3">JCM 31661</strain>
    </source>
</reference>
<evidence type="ECO:0000313" key="2">
    <source>
        <dbReference type="EMBL" id="MCS0596943.1"/>
    </source>
</evidence>
<evidence type="ECO:0000313" key="3">
    <source>
        <dbReference type="Proteomes" id="UP001206572"/>
    </source>
</evidence>
<dbReference type="PANTHER" id="PTHR37951">
    <property type="entry name" value="CYTOPLASMIC PROTEIN-RELATED"/>
    <property type="match status" value="1"/>
</dbReference>
<organism evidence="2 3">
    <name type="scientific">Massilia agri</name>
    <dbReference type="NCBI Taxonomy" id="1886785"/>
    <lineage>
        <taxon>Bacteria</taxon>
        <taxon>Pseudomonadati</taxon>
        <taxon>Pseudomonadota</taxon>
        <taxon>Betaproteobacteria</taxon>
        <taxon>Burkholderiales</taxon>
        <taxon>Oxalobacteraceae</taxon>
        <taxon>Telluria group</taxon>
        <taxon>Massilia</taxon>
    </lineage>
</organism>
<accession>A0ABT2AMH9</accession>
<name>A0ABT2AMH9_9BURK</name>
<dbReference type="NCBIfam" id="TIGR03363">
    <property type="entry name" value="VI_chp_8"/>
    <property type="match status" value="1"/>
</dbReference>
<protein>
    <submittedName>
        <fullName evidence="2">Type VI secretion system protein TssA</fullName>
    </submittedName>
</protein>
<keyword evidence="3" id="KW-1185">Reference proteome</keyword>
<proteinExistence type="predicted"/>
<gene>
    <name evidence="2" type="primary">tssA</name>
    <name evidence="2" type="ORF">NX780_11340</name>
</gene>
<sequence length="327" mass="35179">MLNLDKLLVPISMDRPCGEDLAFSPDVDAINRARQADDPSIEQGAWVTALKEADWKFVTKRCTELLETRSKHLQLAVWLLEAATKTGGMAGMAGSLRLLGGLCQRYWDDLHPLPDEDGFERRIGNLSWAAARIAPLVKELPLADGVTMGAWEAARTRGPEALAELEAARARAAPSARQALAEAAHDCLAALAELEKVVDARLGVDGPSFGAARAALENFEDMAAPMVPAKVDAVVAVPGAVATVAHAAPRVMLPEGPLQSREQAIAQLRAVAKFFRRTEPHSPVAYLAERAARWGEQPLHAWLRSVIKDDASLAKLEELLGVEAEGS</sequence>
<dbReference type="RefSeq" id="WP_258827968.1">
    <property type="nucleotide sequence ID" value="NZ_JANUHA010000006.1"/>
</dbReference>
<comment type="caution">
    <text evidence="2">The sequence shown here is derived from an EMBL/GenBank/DDBJ whole genome shotgun (WGS) entry which is preliminary data.</text>
</comment>
<feature type="domain" description="ImpA N-terminal" evidence="1">
    <location>
        <begin position="9"/>
        <end position="129"/>
    </location>
</feature>
<dbReference type="EMBL" id="JANUHA010000006">
    <property type="protein sequence ID" value="MCS0596943.1"/>
    <property type="molecule type" value="Genomic_DNA"/>
</dbReference>
<dbReference type="Proteomes" id="UP001206572">
    <property type="component" value="Unassembled WGS sequence"/>
</dbReference>
<dbReference type="Pfam" id="PF06812">
    <property type="entry name" value="ImpA_N"/>
    <property type="match status" value="1"/>
</dbReference>
<dbReference type="PANTHER" id="PTHR37951:SF1">
    <property type="entry name" value="TYPE VI SECRETION SYSTEM COMPONENT TSSA1"/>
    <property type="match status" value="1"/>
</dbReference>
<evidence type="ECO:0000259" key="1">
    <source>
        <dbReference type="Pfam" id="PF06812"/>
    </source>
</evidence>